<keyword evidence="8" id="KW-1185">Reference proteome</keyword>
<evidence type="ECO:0000313" key="7">
    <source>
        <dbReference type="EMBL" id="RKO87469.1"/>
    </source>
</evidence>
<evidence type="ECO:0000259" key="6">
    <source>
        <dbReference type="Pfam" id="PF00270"/>
    </source>
</evidence>
<keyword evidence="3" id="KW-0413">Isomerase</keyword>
<sequence length="83" mass="9162">GAGKSICFQLPALCHKPDKSGRKGLTVVVSPLLSLMKDQVESLRKKSVAAAALTTNTEYEEARKIMRDMQTGELRLLYVSPER</sequence>
<dbReference type="GO" id="GO:0005524">
    <property type="term" value="F:ATP binding"/>
    <property type="evidence" value="ECO:0007669"/>
    <property type="project" value="InterPro"/>
</dbReference>
<dbReference type="GO" id="GO:0006310">
    <property type="term" value="P:DNA recombination"/>
    <property type="evidence" value="ECO:0007669"/>
    <property type="project" value="TreeGrafter"/>
</dbReference>
<dbReference type="Pfam" id="PF00270">
    <property type="entry name" value="DEAD"/>
    <property type="match status" value="1"/>
</dbReference>
<dbReference type="PANTHER" id="PTHR13710:SF105">
    <property type="entry name" value="ATP-DEPENDENT DNA HELICASE Q1"/>
    <property type="match status" value="1"/>
</dbReference>
<dbReference type="GO" id="GO:0003677">
    <property type="term" value="F:DNA binding"/>
    <property type="evidence" value="ECO:0007669"/>
    <property type="project" value="UniProtKB-KW"/>
</dbReference>
<evidence type="ECO:0000256" key="3">
    <source>
        <dbReference type="ARBA" id="ARBA00023235"/>
    </source>
</evidence>
<dbReference type="EC" id="5.6.2.4" evidence="5"/>
<dbReference type="GO" id="GO:0006281">
    <property type="term" value="P:DNA repair"/>
    <property type="evidence" value="ECO:0007669"/>
    <property type="project" value="TreeGrafter"/>
</dbReference>
<evidence type="ECO:0000256" key="4">
    <source>
        <dbReference type="ARBA" id="ARBA00034617"/>
    </source>
</evidence>
<dbReference type="GO" id="GO:0043138">
    <property type="term" value="F:3'-5' DNA helicase activity"/>
    <property type="evidence" value="ECO:0007669"/>
    <property type="project" value="UniProtKB-EC"/>
</dbReference>
<name>A0A4P9W514_9FUNG</name>
<dbReference type="GO" id="GO:0030894">
    <property type="term" value="C:replisome"/>
    <property type="evidence" value="ECO:0007669"/>
    <property type="project" value="TreeGrafter"/>
</dbReference>
<comment type="catalytic activity">
    <reaction evidence="4">
        <text>Couples ATP hydrolysis with the unwinding of duplex DNA by translocating in the 3'-5' direction.</text>
        <dbReference type="EC" id="5.6.2.4"/>
    </reaction>
</comment>
<organism evidence="7 8">
    <name type="scientific">Blyttiomyces helicus</name>
    <dbReference type="NCBI Taxonomy" id="388810"/>
    <lineage>
        <taxon>Eukaryota</taxon>
        <taxon>Fungi</taxon>
        <taxon>Fungi incertae sedis</taxon>
        <taxon>Chytridiomycota</taxon>
        <taxon>Chytridiomycota incertae sedis</taxon>
        <taxon>Chytridiomycetes</taxon>
        <taxon>Chytridiomycetes incertae sedis</taxon>
        <taxon>Blyttiomyces</taxon>
    </lineage>
</organism>
<dbReference type="PANTHER" id="PTHR13710">
    <property type="entry name" value="DNA HELICASE RECQ FAMILY MEMBER"/>
    <property type="match status" value="1"/>
</dbReference>
<dbReference type="Gene3D" id="3.40.50.300">
    <property type="entry name" value="P-loop containing nucleotide triphosphate hydrolases"/>
    <property type="match status" value="1"/>
</dbReference>
<keyword evidence="2" id="KW-0238">DNA-binding</keyword>
<accession>A0A4P9W514</accession>
<dbReference type="Proteomes" id="UP000269721">
    <property type="component" value="Unassembled WGS sequence"/>
</dbReference>
<proteinExistence type="inferred from homology"/>
<dbReference type="EMBL" id="KZ997399">
    <property type="protein sequence ID" value="RKO87469.1"/>
    <property type="molecule type" value="Genomic_DNA"/>
</dbReference>
<dbReference type="GO" id="GO:0005737">
    <property type="term" value="C:cytoplasm"/>
    <property type="evidence" value="ECO:0007669"/>
    <property type="project" value="TreeGrafter"/>
</dbReference>
<evidence type="ECO:0000256" key="1">
    <source>
        <dbReference type="ARBA" id="ARBA00005446"/>
    </source>
</evidence>
<gene>
    <name evidence="7" type="ORF">BDK51DRAFT_4931</name>
</gene>
<dbReference type="InterPro" id="IPR027417">
    <property type="entry name" value="P-loop_NTPase"/>
</dbReference>
<feature type="domain" description="DEAD/DEAH-box helicase" evidence="6">
    <location>
        <begin position="1"/>
        <end position="83"/>
    </location>
</feature>
<dbReference type="SUPFAM" id="SSF52540">
    <property type="entry name" value="P-loop containing nucleoside triphosphate hydrolases"/>
    <property type="match status" value="1"/>
</dbReference>
<comment type="similarity">
    <text evidence="1">Belongs to the helicase family. RecQ subfamily.</text>
</comment>
<protein>
    <recommendedName>
        <fullName evidence="5">DNA 3'-5' helicase</fullName>
        <ecNumber evidence="5">5.6.2.4</ecNumber>
    </recommendedName>
</protein>
<evidence type="ECO:0000256" key="2">
    <source>
        <dbReference type="ARBA" id="ARBA00023125"/>
    </source>
</evidence>
<dbReference type="OrthoDB" id="10261556at2759"/>
<dbReference type="InterPro" id="IPR011545">
    <property type="entry name" value="DEAD/DEAH_box_helicase_dom"/>
</dbReference>
<dbReference type="GO" id="GO:0009378">
    <property type="term" value="F:four-way junction helicase activity"/>
    <property type="evidence" value="ECO:0007669"/>
    <property type="project" value="TreeGrafter"/>
</dbReference>
<evidence type="ECO:0000256" key="5">
    <source>
        <dbReference type="ARBA" id="ARBA00034808"/>
    </source>
</evidence>
<feature type="non-terminal residue" evidence="7">
    <location>
        <position position="83"/>
    </location>
</feature>
<feature type="non-terminal residue" evidence="7">
    <location>
        <position position="1"/>
    </location>
</feature>
<dbReference type="AlphaFoldDB" id="A0A4P9W514"/>
<reference evidence="8" key="1">
    <citation type="journal article" date="2018" name="Nat. Microbiol.">
        <title>Leveraging single-cell genomics to expand the fungal tree of life.</title>
        <authorList>
            <person name="Ahrendt S.R."/>
            <person name="Quandt C.A."/>
            <person name="Ciobanu D."/>
            <person name="Clum A."/>
            <person name="Salamov A."/>
            <person name="Andreopoulos B."/>
            <person name="Cheng J.F."/>
            <person name="Woyke T."/>
            <person name="Pelin A."/>
            <person name="Henrissat B."/>
            <person name="Reynolds N.K."/>
            <person name="Benny G.L."/>
            <person name="Smith M.E."/>
            <person name="James T.Y."/>
            <person name="Grigoriev I.V."/>
        </authorList>
    </citation>
    <scope>NUCLEOTIDE SEQUENCE [LARGE SCALE GENOMIC DNA]</scope>
</reference>
<evidence type="ECO:0000313" key="8">
    <source>
        <dbReference type="Proteomes" id="UP000269721"/>
    </source>
</evidence>